<keyword evidence="5 7" id="KW-1133">Transmembrane helix</keyword>
<feature type="domain" description="Major facilitator superfamily (MFS) profile" evidence="8">
    <location>
        <begin position="222"/>
        <end position="417"/>
    </location>
</feature>
<feature type="transmembrane region" description="Helical" evidence="7">
    <location>
        <begin position="315"/>
        <end position="339"/>
    </location>
</feature>
<dbReference type="SUPFAM" id="SSF103473">
    <property type="entry name" value="MFS general substrate transporter"/>
    <property type="match status" value="1"/>
</dbReference>
<feature type="transmembrane region" description="Helical" evidence="7">
    <location>
        <begin position="42"/>
        <end position="61"/>
    </location>
</feature>
<feature type="transmembrane region" description="Helical" evidence="7">
    <location>
        <begin position="107"/>
        <end position="136"/>
    </location>
</feature>
<proteinExistence type="predicted"/>
<feature type="transmembrane region" description="Helical" evidence="7">
    <location>
        <begin position="289"/>
        <end position="309"/>
    </location>
</feature>
<gene>
    <name evidence="9" type="ORF">V1634_34340</name>
</gene>
<dbReference type="RefSeq" id="WP_331211800.1">
    <property type="nucleotide sequence ID" value="NZ_JAZGQL010000038.1"/>
</dbReference>
<evidence type="ECO:0000256" key="6">
    <source>
        <dbReference type="ARBA" id="ARBA00023136"/>
    </source>
</evidence>
<dbReference type="Pfam" id="PF05977">
    <property type="entry name" value="MFS_3"/>
    <property type="match status" value="1"/>
</dbReference>
<evidence type="ECO:0000256" key="5">
    <source>
        <dbReference type="ARBA" id="ARBA00022989"/>
    </source>
</evidence>
<feature type="transmembrane region" description="Helical" evidence="7">
    <location>
        <begin position="351"/>
        <end position="373"/>
    </location>
</feature>
<dbReference type="PANTHER" id="PTHR23513:SF6">
    <property type="entry name" value="MAJOR FACILITATOR SUPERFAMILY ASSOCIATED DOMAIN-CONTAINING PROTEIN"/>
    <property type="match status" value="1"/>
</dbReference>
<keyword evidence="6 7" id="KW-0472">Membrane</keyword>
<evidence type="ECO:0000259" key="8">
    <source>
        <dbReference type="PROSITE" id="PS50850"/>
    </source>
</evidence>
<dbReference type="EMBL" id="JAZGQL010000038">
    <property type="protein sequence ID" value="MEE6311921.1"/>
    <property type="molecule type" value="Genomic_DNA"/>
</dbReference>
<dbReference type="PROSITE" id="PS50850">
    <property type="entry name" value="MFS"/>
    <property type="match status" value="1"/>
</dbReference>
<name>A0ABU7SPP2_9ACTN</name>
<feature type="transmembrane region" description="Helical" evidence="7">
    <location>
        <begin position="156"/>
        <end position="189"/>
    </location>
</feature>
<evidence type="ECO:0000313" key="9">
    <source>
        <dbReference type="EMBL" id="MEE6311921.1"/>
    </source>
</evidence>
<organism evidence="9 10">
    <name type="scientific">Plantactinospora veratri</name>
    <dbReference type="NCBI Taxonomy" id="1436122"/>
    <lineage>
        <taxon>Bacteria</taxon>
        <taxon>Bacillati</taxon>
        <taxon>Actinomycetota</taxon>
        <taxon>Actinomycetes</taxon>
        <taxon>Micromonosporales</taxon>
        <taxon>Micromonosporaceae</taxon>
        <taxon>Plantactinospora</taxon>
    </lineage>
</organism>
<evidence type="ECO:0000256" key="2">
    <source>
        <dbReference type="ARBA" id="ARBA00022448"/>
    </source>
</evidence>
<comment type="subcellular location">
    <subcellularLocation>
        <location evidence="1">Cell membrane</location>
        <topology evidence="1">Multi-pass membrane protein</topology>
    </subcellularLocation>
</comment>
<keyword evidence="2" id="KW-0813">Transport</keyword>
<protein>
    <submittedName>
        <fullName evidence="9">MFS transporter</fullName>
    </submittedName>
</protein>
<sequence>MAEVRRLWRILAANPDLRLLLGANLISLTGDWILRTGLAYQVYVLTGSTLASAGSVLASLLPQIALGSVAGVYADRWDRRRTMVVTNLLMLVALLPLLVVQHAGQVWLVYLVIAVQSCLAPFFTSAEAALVPMLVPPDHLVTVNSLNGQAGDVARLVGAAAGGVVAGLGGITLLGLVDMLTFALAAGLLWRIRDRRSSTAPVRPRLLRQWTGGIRIALSHRTLKVFLAFTVVTGVGEAILGTLMAPFVRDVLGGSARVFGLIMAAQAVGGIAGGLTATLVAHRFSARGLFGWGAVLFGALDLLLFLYPLATPVLWPAPVLIAIVGLPVAFMTAGGMTIFQNATGDDHRGRVFGATTTANGAAMLLGTVAAGILGERLGILPVIATQGVAYCLAGTVVLLALPRPAPVRHDLAPAVPA</sequence>
<keyword evidence="10" id="KW-1185">Reference proteome</keyword>
<evidence type="ECO:0000256" key="3">
    <source>
        <dbReference type="ARBA" id="ARBA00022475"/>
    </source>
</evidence>
<keyword evidence="3" id="KW-1003">Cell membrane</keyword>
<accession>A0ABU7SPP2</accession>
<dbReference type="InterPro" id="IPR010290">
    <property type="entry name" value="TM_effector"/>
</dbReference>
<feature type="transmembrane region" description="Helical" evidence="7">
    <location>
        <begin position="379"/>
        <end position="401"/>
    </location>
</feature>
<feature type="transmembrane region" description="Helical" evidence="7">
    <location>
        <begin position="225"/>
        <end position="247"/>
    </location>
</feature>
<dbReference type="InterPro" id="IPR020846">
    <property type="entry name" value="MFS_dom"/>
</dbReference>
<evidence type="ECO:0000256" key="1">
    <source>
        <dbReference type="ARBA" id="ARBA00004651"/>
    </source>
</evidence>
<evidence type="ECO:0000256" key="7">
    <source>
        <dbReference type="SAM" id="Phobius"/>
    </source>
</evidence>
<dbReference type="InterPro" id="IPR036259">
    <property type="entry name" value="MFS_trans_sf"/>
</dbReference>
<dbReference type="PANTHER" id="PTHR23513">
    <property type="entry name" value="INTEGRAL MEMBRANE EFFLUX PROTEIN-RELATED"/>
    <property type="match status" value="1"/>
</dbReference>
<reference evidence="9 10" key="1">
    <citation type="submission" date="2024-01" db="EMBL/GenBank/DDBJ databases">
        <title>Genome insights into Plantactinospora veratri sp. nov.</title>
        <authorList>
            <person name="Wang L."/>
        </authorList>
    </citation>
    <scope>NUCLEOTIDE SEQUENCE [LARGE SCALE GENOMIC DNA]</scope>
    <source>
        <strain evidence="9 10">NEAU-FHS4</strain>
    </source>
</reference>
<keyword evidence="4 7" id="KW-0812">Transmembrane</keyword>
<evidence type="ECO:0000256" key="4">
    <source>
        <dbReference type="ARBA" id="ARBA00022692"/>
    </source>
</evidence>
<dbReference type="CDD" id="cd06173">
    <property type="entry name" value="MFS_MefA_like"/>
    <property type="match status" value="1"/>
</dbReference>
<comment type="caution">
    <text evidence="9">The sequence shown here is derived from an EMBL/GenBank/DDBJ whole genome shotgun (WGS) entry which is preliminary data.</text>
</comment>
<dbReference type="Gene3D" id="1.20.1250.20">
    <property type="entry name" value="MFS general substrate transporter like domains"/>
    <property type="match status" value="1"/>
</dbReference>
<feature type="transmembrane region" description="Helical" evidence="7">
    <location>
        <begin position="81"/>
        <end position="100"/>
    </location>
</feature>
<feature type="transmembrane region" description="Helical" evidence="7">
    <location>
        <begin position="259"/>
        <end position="282"/>
    </location>
</feature>
<evidence type="ECO:0000313" key="10">
    <source>
        <dbReference type="Proteomes" id="UP001339911"/>
    </source>
</evidence>
<dbReference type="Proteomes" id="UP001339911">
    <property type="component" value="Unassembled WGS sequence"/>
</dbReference>